<sequence length="66" mass="7906">MHNCSDLKNCRNGKKRREVHAEIVRYKQHWTREHDRVLAHVNEHLSRGGVWSKVQQLRTIYASLTQ</sequence>
<dbReference type="Proteomes" id="UP000252519">
    <property type="component" value="Unassembled WGS sequence"/>
</dbReference>
<dbReference type="AlphaFoldDB" id="A0A368GIJ9"/>
<name>A0A368GIJ9_ANCCA</name>
<keyword evidence="2" id="KW-1185">Reference proteome</keyword>
<comment type="caution">
    <text evidence="1">The sequence shown here is derived from an EMBL/GenBank/DDBJ whole genome shotgun (WGS) entry which is preliminary data.</text>
</comment>
<protein>
    <submittedName>
        <fullName evidence="1">Uncharacterized protein</fullName>
    </submittedName>
</protein>
<accession>A0A368GIJ9</accession>
<proteinExistence type="predicted"/>
<dbReference type="OrthoDB" id="5843165at2759"/>
<organism evidence="1 2">
    <name type="scientific">Ancylostoma caninum</name>
    <name type="common">Dog hookworm</name>
    <dbReference type="NCBI Taxonomy" id="29170"/>
    <lineage>
        <taxon>Eukaryota</taxon>
        <taxon>Metazoa</taxon>
        <taxon>Ecdysozoa</taxon>
        <taxon>Nematoda</taxon>
        <taxon>Chromadorea</taxon>
        <taxon>Rhabditida</taxon>
        <taxon>Rhabditina</taxon>
        <taxon>Rhabditomorpha</taxon>
        <taxon>Strongyloidea</taxon>
        <taxon>Ancylostomatidae</taxon>
        <taxon>Ancylostomatinae</taxon>
        <taxon>Ancylostoma</taxon>
    </lineage>
</organism>
<gene>
    <name evidence="1" type="ORF">ANCCAN_09786</name>
</gene>
<reference evidence="1 2" key="1">
    <citation type="submission" date="2014-10" db="EMBL/GenBank/DDBJ databases">
        <title>Draft genome of the hookworm Ancylostoma caninum.</title>
        <authorList>
            <person name="Mitreva M."/>
        </authorList>
    </citation>
    <scope>NUCLEOTIDE SEQUENCE [LARGE SCALE GENOMIC DNA]</scope>
    <source>
        <strain evidence="1 2">Baltimore</strain>
    </source>
</reference>
<evidence type="ECO:0000313" key="1">
    <source>
        <dbReference type="EMBL" id="RCN44203.1"/>
    </source>
</evidence>
<evidence type="ECO:0000313" key="2">
    <source>
        <dbReference type="Proteomes" id="UP000252519"/>
    </source>
</evidence>
<dbReference type="EMBL" id="JOJR01000135">
    <property type="protein sequence ID" value="RCN44203.1"/>
    <property type="molecule type" value="Genomic_DNA"/>
</dbReference>